<feature type="transmembrane region" description="Helical" evidence="1">
    <location>
        <begin position="116"/>
        <end position="140"/>
    </location>
</feature>
<dbReference type="EMBL" id="QAON01000002">
    <property type="protein sequence ID" value="PTQ90848.1"/>
    <property type="molecule type" value="Genomic_DNA"/>
</dbReference>
<evidence type="ECO:0000313" key="4">
    <source>
        <dbReference type="Proteomes" id="UP000244223"/>
    </source>
</evidence>
<keyword evidence="4" id="KW-1185">Reference proteome</keyword>
<dbReference type="Gene3D" id="1.10.287.70">
    <property type="match status" value="1"/>
</dbReference>
<name>A0A2T5J2U2_9GAMM</name>
<dbReference type="InterPro" id="IPR013099">
    <property type="entry name" value="K_chnl_dom"/>
</dbReference>
<keyword evidence="1" id="KW-1133">Transmembrane helix</keyword>
<evidence type="ECO:0000313" key="3">
    <source>
        <dbReference type="EMBL" id="PTQ90848.1"/>
    </source>
</evidence>
<organism evidence="3 4">
    <name type="scientific">Agitococcus lubricus</name>
    <dbReference type="NCBI Taxonomy" id="1077255"/>
    <lineage>
        <taxon>Bacteria</taxon>
        <taxon>Pseudomonadati</taxon>
        <taxon>Pseudomonadota</taxon>
        <taxon>Gammaproteobacteria</taxon>
        <taxon>Moraxellales</taxon>
        <taxon>Moraxellaceae</taxon>
        <taxon>Agitococcus</taxon>
    </lineage>
</organism>
<evidence type="ECO:0000256" key="1">
    <source>
        <dbReference type="SAM" id="Phobius"/>
    </source>
</evidence>
<keyword evidence="1" id="KW-0472">Membrane</keyword>
<dbReference type="OrthoDB" id="9813518at2"/>
<dbReference type="RefSeq" id="WP_107864687.1">
    <property type="nucleotide sequence ID" value="NZ_QAON01000002.1"/>
</dbReference>
<proteinExistence type="predicted"/>
<feature type="transmembrane region" description="Helical" evidence="1">
    <location>
        <begin position="47"/>
        <end position="72"/>
    </location>
</feature>
<feature type="transmembrane region" description="Helical" evidence="1">
    <location>
        <begin position="6"/>
        <end position="26"/>
    </location>
</feature>
<dbReference type="AlphaFoldDB" id="A0A2T5J2U2"/>
<feature type="domain" description="Potassium channel" evidence="2">
    <location>
        <begin position="59"/>
        <end position="136"/>
    </location>
</feature>
<dbReference type="Proteomes" id="UP000244223">
    <property type="component" value="Unassembled WGS sequence"/>
</dbReference>
<gene>
    <name evidence="3" type="ORF">C8N29_102248</name>
</gene>
<dbReference type="Pfam" id="PF07885">
    <property type="entry name" value="Ion_trans_2"/>
    <property type="match status" value="1"/>
</dbReference>
<reference evidence="3 4" key="1">
    <citation type="submission" date="2018-04" db="EMBL/GenBank/DDBJ databases">
        <title>Genomic Encyclopedia of Archaeal and Bacterial Type Strains, Phase II (KMG-II): from individual species to whole genera.</title>
        <authorList>
            <person name="Goeker M."/>
        </authorList>
    </citation>
    <scope>NUCLEOTIDE SEQUENCE [LARGE SCALE GENOMIC DNA]</scope>
    <source>
        <strain evidence="3 4">DSM 5822</strain>
    </source>
</reference>
<comment type="caution">
    <text evidence="3">The sequence shown here is derived from an EMBL/GenBank/DDBJ whole genome shotgun (WGS) entry which is preliminary data.</text>
</comment>
<feature type="transmembrane region" description="Helical" evidence="1">
    <location>
        <begin position="92"/>
        <end position="109"/>
    </location>
</feature>
<sequence>MSIHSSFWLATLITGLLVFLTVSIHYEILRLISELIPKLKIQARLRILVVIYGAFIAHTLEVWLFGIAYYVLGAELGFGTFHGISTNHFFDFIYFSVVVYTSVGFGDIYPLGHMRLIAGVEALTGLLMIGWSASFTYLMMEKLWLDHRQSHHKKS</sequence>
<keyword evidence="1" id="KW-0812">Transmembrane</keyword>
<evidence type="ECO:0000259" key="2">
    <source>
        <dbReference type="Pfam" id="PF07885"/>
    </source>
</evidence>
<accession>A0A2T5J2U2</accession>
<protein>
    <submittedName>
        <fullName evidence="3">Ion channel</fullName>
    </submittedName>
</protein>
<dbReference type="SUPFAM" id="SSF81324">
    <property type="entry name" value="Voltage-gated potassium channels"/>
    <property type="match status" value="1"/>
</dbReference>